<evidence type="ECO:0000313" key="2">
    <source>
        <dbReference type="EMBL" id="QDS87233.1"/>
    </source>
</evidence>
<sequence length="69" mass="7949">MVETSRGRDERREHYTSSVPDEPRFADCEMIFRVRGDGDVRHFEATYFISSLPPKVKNDEPVESGSLES</sequence>
<dbReference type="OrthoDB" id="271457at2"/>
<evidence type="ECO:0000313" key="3">
    <source>
        <dbReference type="Proteomes" id="UP000319557"/>
    </source>
</evidence>
<protein>
    <submittedName>
        <fullName evidence="2">Uncharacterized protein</fullName>
    </submittedName>
</protein>
<dbReference type="EMBL" id="CP036261">
    <property type="protein sequence ID" value="QDS87233.1"/>
    <property type="molecule type" value="Genomic_DNA"/>
</dbReference>
<name>A0A517LX82_9BACT</name>
<keyword evidence="3" id="KW-1185">Reference proteome</keyword>
<organism evidence="2 3">
    <name type="scientific">Rosistilla ulvae</name>
    <dbReference type="NCBI Taxonomy" id="1930277"/>
    <lineage>
        <taxon>Bacteria</taxon>
        <taxon>Pseudomonadati</taxon>
        <taxon>Planctomycetota</taxon>
        <taxon>Planctomycetia</taxon>
        <taxon>Pirellulales</taxon>
        <taxon>Pirellulaceae</taxon>
        <taxon>Rosistilla</taxon>
    </lineage>
</organism>
<dbReference type="RefSeq" id="WP_145343449.1">
    <property type="nucleotide sequence ID" value="NZ_CP036261.1"/>
</dbReference>
<gene>
    <name evidence="2" type="ORF">EC9_14110</name>
</gene>
<evidence type="ECO:0000256" key="1">
    <source>
        <dbReference type="SAM" id="MobiDB-lite"/>
    </source>
</evidence>
<reference evidence="2 3" key="1">
    <citation type="submission" date="2019-02" db="EMBL/GenBank/DDBJ databases">
        <title>Deep-cultivation of Planctomycetes and their phenomic and genomic characterization uncovers novel biology.</title>
        <authorList>
            <person name="Wiegand S."/>
            <person name="Jogler M."/>
            <person name="Boedeker C."/>
            <person name="Pinto D."/>
            <person name="Vollmers J."/>
            <person name="Rivas-Marin E."/>
            <person name="Kohn T."/>
            <person name="Peeters S.H."/>
            <person name="Heuer A."/>
            <person name="Rast P."/>
            <person name="Oberbeckmann S."/>
            <person name="Bunk B."/>
            <person name="Jeske O."/>
            <person name="Meyerdierks A."/>
            <person name="Storesund J.E."/>
            <person name="Kallscheuer N."/>
            <person name="Luecker S."/>
            <person name="Lage O.M."/>
            <person name="Pohl T."/>
            <person name="Merkel B.J."/>
            <person name="Hornburger P."/>
            <person name="Mueller R.-W."/>
            <person name="Bruemmer F."/>
            <person name="Labrenz M."/>
            <person name="Spormann A.M."/>
            <person name="Op den Camp H."/>
            <person name="Overmann J."/>
            <person name="Amann R."/>
            <person name="Jetten M.S.M."/>
            <person name="Mascher T."/>
            <person name="Medema M.H."/>
            <person name="Devos D.P."/>
            <person name="Kaster A.-K."/>
            <person name="Ovreas L."/>
            <person name="Rohde M."/>
            <person name="Galperin M.Y."/>
            <person name="Jogler C."/>
        </authorList>
    </citation>
    <scope>NUCLEOTIDE SEQUENCE [LARGE SCALE GENOMIC DNA]</scope>
    <source>
        <strain evidence="2 3">EC9</strain>
    </source>
</reference>
<proteinExistence type="predicted"/>
<feature type="region of interest" description="Disordered" evidence="1">
    <location>
        <begin position="1"/>
        <end position="21"/>
    </location>
</feature>
<accession>A0A517LX82</accession>
<dbReference type="AlphaFoldDB" id="A0A517LX82"/>
<dbReference type="Proteomes" id="UP000319557">
    <property type="component" value="Chromosome"/>
</dbReference>
<dbReference type="KEGG" id="ruv:EC9_14110"/>